<gene>
    <name evidence="1" type="ORF">AB6A68_13325</name>
</gene>
<dbReference type="EMBL" id="JBFSHR010000087">
    <property type="protein sequence ID" value="MEX6430807.1"/>
    <property type="molecule type" value="Genomic_DNA"/>
</dbReference>
<name>A0ABV3Y5H2_9ACTN</name>
<reference evidence="1 2" key="1">
    <citation type="submission" date="2024-07" db="EMBL/GenBank/DDBJ databases">
        <title>Draft Genome Sequence of Ferrimicrobium acidiphilum Strain YE2023, Isolated from a Pulp of Bioleach Reactor.</title>
        <authorList>
            <person name="Elkina Y.A."/>
            <person name="Bulaeva A.G."/>
            <person name="Beletsky A.V."/>
            <person name="Mardanov A.V."/>
        </authorList>
    </citation>
    <scope>NUCLEOTIDE SEQUENCE [LARGE SCALE GENOMIC DNA]</scope>
    <source>
        <strain evidence="1 2">YE2023</strain>
    </source>
</reference>
<organism evidence="1 2">
    <name type="scientific">Ferrimicrobium acidiphilum</name>
    <dbReference type="NCBI Taxonomy" id="121039"/>
    <lineage>
        <taxon>Bacteria</taxon>
        <taxon>Bacillati</taxon>
        <taxon>Actinomycetota</taxon>
        <taxon>Acidimicrobiia</taxon>
        <taxon>Acidimicrobiales</taxon>
        <taxon>Acidimicrobiaceae</taxon>
        <taxon>Ferrimicrobium</taxon>
    </lineage>
</organism>
<dbReference type="RefSeq" id="WP_369084954.1">
    <property type="nucleotide sequence ID" value="NZ_JBFSHR010000087.1"/>
</dbReference>
<evidence type="ECO:0000313" key="2">
    <source>
        <dbReference type="Proteomes" id="UP001560267"/>
    </source>
</evidence>
<sequence length="77" mass="8125">MRESLGPDDEISADEVADCDAFVTRGAMPPDSDSSHEGVTLCAALFSKRALTAGIALIDGDLPTWLGFGDPERRESA</sequence>
<evidence type="ECO:0000313" key="1">
    <source>
        <dbReference type="EMBL" id="MEX6430807.1"/>
    </source>
</evidence>
<accession>A0ABV3Y5H2</accession>
<comment type="caution">
    <text evidence="1">The sequence shown here is derived from an EMBL/GenBank/DDBJ whole genome shotgun (WGS) entry which is preliminary data.</text>
</comment>
<keyword evidence="2" id="KW-1185">Reference proteome</keyword>
<protein>
    <submittedName>
        <fullName evidence="1">Uncharacterized protein</fullName>
    </submittedName>
</protein>
<dbReference type="Proteomes" id="UP001560267">
    <property type="component" value="Unassembled WGS sequence"/>
</dbReference>
<proteinExistence type="predicted"/>